<dbReference type="InterPro" id="IPR017517">
    <property type="entry name" value="Maleyloyr_isom"/>
</dbReference>
<dbReference type="NCBIfam" id="TIGR03083">
    <property type="entry name" value="maleylpyruvate isomerase family mycothiol-dependent enzyme"/>
    <property type="match status" value="1"/>
</dbReference>
<protein>
    <submittedName>
        <fullName evidence="1">TIGR03085 family metal-binding protein</fullName>
    </submittedName>
</protein>
<proteinExistence type="predicted"/>
<evidence type="ECO:0000313" key="1">
    <source>
        <dbReference type="EMBL" id="MFD1891396.1"/>
    </source>
</evidence>
<accession>A0ABW4RYM2</accession>
<comment type="caution">
    <text evidence="1">The sequence shown here is derived from an EMBL/GenBank/DDBJ whole genome shotgun (WGS) entry which is preliminary data.</text>
</comment>
<dbReference type="Proteomes" id="UP001597326">
    <property type="component" value="Unassembled WGS sequence"/>
</dbReference>
<reference evidence="2" key="1">
    <citation type="journal article" date="2019" name="Int. J. Syst. Evol. Microbiol.">
        <title>The Global Catalogue of Microorganisms (GCM) 10K type strain sequencing project: providing services to taxonomists for standard genome sequencing and annotation.</title>
        <authorList>
            <consortium name="The Broad Institute Genomics Platform"/>
            <consortium name="The Broad Institute Genome Sequencing Center for Infectious Disease"/>
            <person name="Wu L."/>
            <person name="Ma J."/>
        </authorList>
    </citation>
    <scope>NUCLEOTIDE SEQUENCE [LARGE SCALE GENOMIC DNA]</scope>
    <source>
        <strain evidence="2">CAIM 431</strain>
    </source>
</reference>
<gene>
    <name evidence="1" type="ORF">ACFSCS_14570</name>
</gene>
<dbReference type="NCBIfam" id="TIGR03085">
    <property type="entry name" value="TIGR03085 family metal-binding protein"/>
    <property type="match status" value="1"/>
</dbReference>
<dbReference type="EMBL" id="JBHUFZ010000033">
    <property type="protein sequence ID" value="MFD1891396.1"/>
    <property type="molecule type" value="Genomic_DNA"/>
</dbReference>
<dbReference type="RefSeq" id="WP_343875766.1">
    <property type="nucleotide sequence ID" value="NZ_BAAAIX010000034.1"/>
</dbReference>
<name>A0ABW4RYM2_9ACTN</name>
<organism evidence="1 2">
    <name type="scientific">Luteococcus peritonei</name>
    <dbReference type="NCBI Taxonomy" id="88874"/>
    <lineage>
        <taxon>Bacteria</taxon>
        <taxon>Bacillati</taxon>
        <taxon>Actinomycetota</taxon>
        <taxon>Actinomycetes</taxon>
        <taxon>Propionibacteriales</taxon>
        <taxon>Propionibacteriaceae</taxon>
        <taxon>Luteococcus</taxon>
    </lineage>
</organism>
<evidence type="ECO:0000313" key="2">
    <source>
        <dbReference type="Proteomes" id="UP001597326"/>
    </source>
</evidence>
<dbReference type="InterPro" id="IPR017519">
    <property type="entry name" value="CHP03085"/>
</dbReference>
<keyword evidence="2" id="KW-1185">Reference proteome</keyword>
<sequence>MNLAHTERLALCDLLDEVGAEAPTLCEGWEAQDLAAHLWLRETDPLATPGIVIKPLAGLTERRMSQATTKFSHSELVDKVRRGPGRLSVFSLPGMDEAANLAEYFVHHEDVRRAQAGEVEPRRLDPAIEDALWKRLSTMGRAMFRRCESSVVARRSDADGHLVEGLEPLVLKPGEPTVTVTGTPGELLLLAFGRGRHARLAFEGAEGDVERLLETRLGV</sequence>